<evidence type="ECO:0000256" key="1">
    <source>
        <dbReference type="ARBA" id="ARBA00006484"/>
    </source>
</evidence>
<dbReference type="GO" id="GO:0016491">
    <property type="term" value="F:oxidoreductase activity"/>
    <property type="evidence" value="ECO:0007669"/>
    <property type="project" value="UniProtKB-KW"/>
</dbReference>
<dbReference type="CDD" id="cd05233">
    <property type="entry name" value="SDR_c"/>
    <property type="match status" value="1"/>
</dbReference>
<feature type="transmembrane region" description="Helical" evidence="3">
    <location>
        <begin position="139"/>
        <end position="159"/>
    </location>
</feature>
<sequence>MLDQEFSSDIAVVTGGAAGLGREISLALALSGAKVLALDVDLVGLEETKAIAAESGGEVIILQCDVADSEKVKEAFKYVEKEFGLCTIMVAAAGIALYTEYLAMGEKEMDRAIAVNLKGPLLCAQESLRHMEKAGRGNIIFISSVQAVMSLFGCVVYAATKAGLIAAARTLSLETGKMGVRVNTISPGTIDTPMLARDLASMNREEASKFLEKVKAANVLGRIGKPSEIADAVKYLSSSKASYVTGIDLRVDAGFTALKVI</sequence>
<dbReference type="AlphaFoldDB" id="A0A6J7CCZ5"/>
<protein>
    <submittedName>
        <fullName evidence="4">Unannotated protein</fullName>
    </submittedName>
</protein>
<name>A0A6J7CCZ5_9ZZZZ</name>
<dbReference type="InterPro" id="IPR036291">
    <property type="entry name" value="NAD(P)-bd_dom_sf"/>
</dbReference>
<dbReference type="PRINTS" id="PR00081">
    <property type="entry name" value="GDHRDH"/>
</dbReference>
<dbReference type="Gene3D" id="3.40.50.720">
    <property type="entry name" value="NAD(P)-binding Rossmann-like Domain"/>
    <property type="match status" value="1"/>
</dbReference>
<comment type="similarity">
    <text evidence="1">Belongs to the short-chain dehydrogenases/reductases (SDR) family.</text>
</comment>
<feature type="transmembrane region" description="Helical" evidence="3">
    <location>
        <begin position="83"/>
        <end position="101"/>
    </location>
</feature>
<keyword evidence="3" id="KW-1133">Transmembrane helix</keyword>
<keyword evidence="3" id="KW-0812">Transmembrane</keyword>
<organism evidence="4">
    <name type="scientific">freshwater metagenome</name>
    <dbReference type="NCBI Taxonomy" id="449393"/>
    <lineage>
        <taxon>unclassified sequences</taxon>
        <taxon>metagenomes</taxon>
        <taxon>ecological metagenomes</taxon>
    </lineage>
</organism>
<evidence type="ECO:0000256" key="2">
    <source>
        <dbReference type="ARBA" id="ARBA00023002"/>
    </source>
</evidence>
<reference evidence="4" key="1">
    <citation type="submission" date="2020-05" db="EMBL/GenBank/DDBJ databases">
        <authorList>
            <person name="Chiriac C."/>
            <person name="Salcher M."/>
            <person name="Ghai R."/>
            <person name="Kavagutti S V."/>
        </authorList>
    </citation>
    <scope>NUCLEOTIDE SEQUENCE</scope>
</reference>
<evidence type="ECO:0000313" key="4">
    <source>
        <dbReference type="EMBL" id="CAB4855620.1"/>
    </source>
</evidence>
<accession>A0A6J7CCZ5</accession>
<evidence type="ECO:0000256" key="3">
    <source>
        <dbReference type="SAM" id="Phobius"/>
    </source>
</evidence>
<dbReference type="EMBL" id="CAFBLH010000001">
    <property type="protein sequence ID" value="CAB4855620.1"/>
    <property type="molecule type" value="Genomic_DNA"/>
</dbReference>
<dbReference type="PANTHER" id="PTHR24321:SF8">
    <property type="entry name" value="ESTRADIOL 17-BETA-DEHYDROGENASE 8-RELATED"/>
    <property type="match status" value="1"/>
</dbReference>
<keyword evidence="2" id="KW-0560">Oxidoreductase</keyword>
<dbReference type="FunFam" id="3.40.50.720:FF:000084">
    <property type="entry name" value="Short-chain dehydrogenase reductase"/>
    <property type="match status" value="1"/>
</dbReference>
<dbReference type="SUPFAM" id="SSF51735">
    <property type="entry name" value="NAD(P)-binding Rossmann-fold domains"/>
    <property type="match status" value="1"/>
</dbReference>
<dbReference type="InterPro" id="IPR002347">
    <property type="entry name" value="SDR_fam"/>
</dbReference>
<keyword evidence="3" id="KW-0472">Membrane</keyword>
<proteinExistence type="inferred from homology"/>
<gene>
    <name evidence="4" type="ORF">UFOPK3342_00085</name>
</gene>
<dbReference type="Pfam" id="PF13561">
    <property type="entry name" value="adh_short_C2"/>
    <property type="match status" value="1"/>
</dbReference>
<dbReference type="PANTHER" id="PTHR24321">
    <property type="entry name" value="DEHYDROGENASES, SHORT CHAIN"/>
    <property type="match status" value="1"/>
</dbReference>